<dbReference type="AlphaFoldDB" id="A0A4Y9ERE5"/>
<sequence>MNIEFANRTEIGLCVWSCHDTYEHIPELFFDYEDVLATAALVLDGWSVVSAASVVHHSLVYAVPVVFGQDRGLPDFADPVGRLEMFQVRLPDGTIWAIMADNDMLRRPRGIPVDDKKYGACATRGLTRSDEDIFTRVANLLTRIELPRSQLWPTSEAA</sequence>
<evidence type="ECO:0000313" key="1">
    <source>
        <dbReference type="EMBL" id="TFU06195.1"/>
    </source>
</evidence>
<organism evidence="1 2">
    <name type="scientific">Glacieibacterium arshaanense</name>
    <dbReference type="NCBI Taxonomy" id="2511025"/>
    <lineage>
        <taxon>Bacteria</taxon>
        <taxon>Pseudomonadati</taxon>
        <taxon>Pseudomonadota</taxon>
        <taxon>Alphaproteobacteria</taxon>
        <taxon>Sphingomonadales</taxon>
        <taxon>Sphingosinicellaceae</taxon>
        <taxon>Glacieibacterium</taxon>
    </lineage>
</organism>
<dbReference type="RefSeq" id="WP_135244918.1">
    <property type="nucleotide sequence ID" value="NZ_SIHO01000001.1"/>
</dbReference>
<proteinExistence type="predicted"/>
<dbReference type="EMBL" id="SIHO01000001">
    <property type="protein sequence ID" value="TFU06195.1"/>
    <property type="molecule type" value="Genomic_DNA"/>
</dbReference>
<reference evidence="1 2" key="1">
    <citation type="submission" date="2019-02" db="EMBL/GenBank/DDBJ databases">
        <title>Polymorphobacter sp. isolated from the lake at the Tibet of China.</title>
        <authorList>
            <person name="Li A."/>
        </authorList>
    </citation>
    <scope>NUCLEOTIDE SEQUENCE [LARGE SCALE GENOMIC DNA]</scope>
    <source>
        <strain evidence="1 2">DJ1R-1</strain>
    </source>
</reference>
<keyword evidence="2" id="KW-1185">Reference proteome</keyword>
<name>A0A4Y9ERE5_9SPHN</name>
<protein>
    <submittedName>
        <fullName evidence="1">Uncharacterized protein</fullName>
    </submittedName>
</protein>
<evidence type="ECO:0000313" key="2">
    <source>
        <dbReference type="Proteomes" id="UP000297737"/>
    </source>
</evidence>
<gene>
    <name evidence="1" type="ORF">EUV02_04070</name>
</gene>
<dbReference type="Proteomes" id="UP000297737">
    <property type="component" value="Unassembled WGS sequence"/>
</dbReference>
<comment type="caution">
    <text evidence="1">The sequence shown here is derived from an EMBL/GenBank/DDBJ whole genome shotgun (WGS) entry which is preliminary data.</text>
</comment>
<accession>A0A4Y9ERE5</accession>